<feature type="transmembrane region" description="Helical" evidence="2">
    <location>
        <begin position="530"/>
        <end position="549"/>
    </location>
</feature>
<gene>
    <name evidence="4" type="ORF">FB559_2141</name>
</gene>
<feature type="transmembrane region" description="Helical" evidence="2">
    <location>
        <begin position="467"/>
        <end position="486"/>
    </location>
</feature>
<feature type="transmembrane region" description="Helical" evidence="2">
    <location>
        <begin position="583"/>
        <end position="604"/>
    </location>
</feature>
<feature type="transmembrane region" description="Helical" evidence="2">
    <location>
        <begin position="650"/>
        <end position="672"/>
    </location>
</feature>
<evidence type="ECO:0000313" key="4">
    <source>
        <dbReference type="EMBL" id="TQL96602.1"/>
    </source>
</evidence>
<feature type="transmembrane region" description="Helical" evidence="2">
    <location>
        <begin position="42"/>
        <end position="61"/>
    </location>
</feature>
<accession>A0A543CHM4</accession>
<dbReference type="EMBL" id="VFOZ01000001">
    <property type="protein sequence ID" value="TQL96602.1"/>
    <property type="molecule type" value="Genomic_DNA"/>
</dbReference>
<keyword evidence="2" id="KW-0472">Membrane</keyword>
<feature type="transmembrane region" description="Helical" evidence="2">
    <location>
        <begin position="7"/>
        <end position="30"/>
    </location>
</feature>
<evidence type="ECO:0000313" key="5">
    <source>
        <dbReference type="Proteomes" id="UP000316096"/>
    </source>
</evidence>
<feature type="transmembrane region" description="Helical" evidence="2">
    <location>
        <begin position="507"/>
        <end position="524"/>
    </location>
</feature>
<comment type="caution">
    <text evidence="4">The sequence shown here is derived from an EMBL/GenBank/DDBJ whole genome shotgun (WGS) entry which is preliminary data.</text>
</comment>
<feature type="domain" description="NACHT" evidence="3">
    <location>
        <begin position="145"/>
        <end position="301"/>
    </location>
</feature>
<evidence type="ECO:0000256" key="1">
    <source>
        <dbReference type="SAM" id="MobiDB-lite"/>
    </source>
</evidence>
<protein>
    <submittedName>
        <fullName evidence="4">NACHT domain-containing protein</fullName>
    </submittedName>
</protein>
<name>A0A543CHM4_9ACTN</name>
<feature type="transmembrane region" description="Helical" evidence="2">
    <location>
        <begin position="624"/>
        <end position="644"/>
    </location>
</feature>
<feature type="transmembrane region" description="Helical" evidence="2">
    <location>
        <begin position="442"/>
        <end position="461"/>
    </location>
</feature>
<feature type="transmembrane region" description="Helical" evidence="2">
    <location>
        <begin position="556"/>
        <end position="577"/>
    </location>
</feature>
<keyword evidence="5" id="KW-1185">Reference proteome</keyword>
<dbReference type="Gene3D" id="3.40.50.300">
    <property type="entry name" value="P-loop containing nucleotide triphosphate hydrolases"/>
    <property type="match status" value="1"/>
</dbReference>
<dbReference type="Proteomes" id="UP000316096">
    <property type="component" value="Unassembled WGS sequence"/>
</dbReference>
<keyword evidence="2" id="KW-1133">Transmembrane helix</keyword>
<organism evidence="4 5">
    <name type="scientific">Actinoallomurus bryophytorum</name>
    <dbReference type="NCBI Taxonomy" id="1490222"/>
    <lineage>
        <taxon>Bacteria</taxon>
        <taxon>Bacillati</taxon>
        <taxon>Actinomycetota</taxon>
        <taxon>Actinomycetes</taxon>
        <taxon>Streptosporangiales</taxon>
        <taxon>Thermomonosporaceae</taxon>
        <taxon>Actinoallomurus</taxon>
    </lineage>
</organism>
<reference evidence="4 5" key="1">
    <citation type="submission" date="2019-06" db="EMBL/GenBank/DDBJ databases">
        <title>Sequencing the genomes of 1000 actinobacteria strains.</title>
        <authorList>
            <person name="Klenk H.-P."/>
        </authorList>
    </citation>
    <scope>NUCLEOTIDE SEQUENCE [LARGE SCALE GENOMIC DNA]</scope>
    <source>
        <strain evidence="4 5">DSM 102200</strain>
    </source>
</reference>
<evidence type="ECO:0000256" key="2">
    <source>
        <dbReference type="SAM" id="Phobius"/>
    </source>
</evidence>
<feature type="region of interest" description="Disordered" evidence="1">
    <location>
        <begin position="344"/>
        <end position="373"/>
    </location>
</feature>
<dbReference type="AlphaFoldDB" id="A0A543CHM4"/>
<dbReference type="Pfam" id="PF05729">
    <property type="entry name" value="NACHT"/>
    <property type="match status" value="1"/>
</dbReference>
<proteinExistence type="predicted"/>
<evidence type="ECO:0000259" key="3">
    <source>
        <dbReference type="Pfam" id="PF05729"/>
    </source>
</evidence>
<keyword evidence="2" id="KW-0812">Transmembrane</keyword>
<dbReference type="InterPro" id="IPR027417">
    <property type="entry name" value="P-loop_NTPase"/>
</dbReference>
<dbReference type="InterPro" id="IPR007111">
    <property type="entry name" value="NACHT_NTPase"/>
</dbReference>
<dbReference type="SUPFAM" id="SSF52540">
    <property type="entry name" value="P-loop containing nucleoside triphosphate hydrolases"/>
    <property type="match status" value="1"/>
</dbReference>
<sequence length="734" mass="77606">MRRCLRIVGWVLLAAAVVLLAATILVRAWLAGGSDEFNRWVGWANVWGLGVSAFGVVLVVADKLVDGSGRAELGVAEAETELAAVVLAQATVARSRLIGTGEVEDRAANVRFIKGAGRFREVGGAGEGDLESVLGYYRSLSPGRLVVLGAAGSGKTVLVLELVVRLLEQRRRERGGPVPVVISAAAWETGRGFEKWFEGHLAARFGMGVKVAGRLVRDRRVIPVVDGLDEMDPSGQPERARTAVRALNSYMAGLERAAMVVTCRSEEHAALGVEVDRATHVEIVPLGGGEAAGYLLDQLRDEDELSRWGPVLEELENHPDGLVARQLATPWRLTLALTVFRDGGDPAELLPDPASGQEDRSDPVPEDEEEHGRRVERLLLSRYVPAAVRLHDPDGRYPVEKVQCWLTALAAGLDWQARHGRSATDIEMAQWWRPAGQRATRLPHVALAAVPGMAALVAGVITRTYPLLALAVPEWILAVSMVWRLVPRRLNVGHLVTRRGLRRLTTWLAFGLVSGLVGGLAGGLAGGIAWGLVGGLVAGLVGGLVAGLIRGLMWGPMWGLTGGLAGGITGGLAGGLADGLADGLAIGLAGGFAGGLAVGLAAAFSDPSPEPVSPQDVIHADGRFGLTLGLTFGLPSGLVVGLVVGLTVGFASGLVGGLVGGLTGGLTGWLALGSNVWLRYHICVVVSASRGRTPLRFGAFLEWAYRADVLRVSGVAYQFRHRQLQDWLTPRTRP</sequence>